<gene>
    <name evidence="2" type="ORF">HERILL_LOCUS13989</name>
</gene>
<accession>A0A7R8Z350</accession>
<feature type="compositionally biased region" description="Basic and acidic residues" evidence="1">
    <location>
        <begin position="84"/>
        <end position="110"/>
    </location>
</feature>
<sequence>MTPRTAKPRRVIGVGVLRAIQRRFRICDGLRQLDLVTRQRPGGRNPGFCASEEKEARSSFQATRQGNGGGITPRHHPRPTTTSERPEISDSRQPDRSDNPGTKDDDHSEAQHPGTSSSPPEAIEQQHRPISELNQTADINQPQHHLIQQQRFQSK</sequence>
<evidence type="ECO:0000313" key="2">
    <source>
        <dbReference type="EMBL" id="CAD7091577.1"/>
    </source>
</evidence>
<organism evidence="2 3">
    <name type="scientific">Hermetia illucens</name>
    <name type="common">Black soldier fly</name>
    <dbReference type="NCBI Taxonomy" id="343691"/>
    <lineage>
        <taxon>Eukaryota</taxon>
        <taxon>Metazoa</taxon>
        <taxon>Ecdysozoa</taxon>
        <taxon>Arthropoda</taxon>
        <taxon>Hexapoda</taxon>
        <taxon>Insecta</taxon>
        <taxon>Pterygota</taxon>
        <taxon>Neoptera</taxon>
        <taxon>Endopterygota</taxon>
        <taxon>Diptera</taxon>
        <taxon>Brachycera</taxon>
        <taxon>Stratiomyomorpha</taxon>
        <taxon>Stratiomyidae</taxon>
        <taxon>Hermetiinae</taxon>
        <taxon>Hermetia</taxon>
    </lineage>
</organism>
<protein>
    <submittedName>
        <fullName evidence="2">Uncharacterized protein</fullName>
    </submittedName>
</protein>
<proteinExistence type="predicted"/>
<dbReference type="AlphaFoldDB" id="A0A7R8Z350"/>
<reference evidence="2 3" key="1">
    <citation type="submission" date="2020-11" db="EMBL/GenBank/DDBJ databases">
        <authorList>
            <person name="Wallbank WR R."/>
            <person name="Pardo Diaz C."/>
            <person name="Kozak K."/>
            <person name="Martin S."/>
            <person name="Jiggins C."/>
            <person name="Moest M."/>
            <person name="Warren A I."/>
            <person name="Generalovic N T."/>
            <person name="Byers J.R.P. K."/>
            <person name="Montejo-Kovacevich G."/>
            <person name="Yen C E."/>
        </authorList>
    </citation>
    <scope>NUCLEOTIDE SEQUENCE [LARGE SCALE GENOMIC DNA]</scope>
</reference>
<dbReference type="InParanoid" id="A0A7R8Z350"/>
<name>A0A7R8Z350_HERIL</name>
<evidence type="ECO:0000256" key="1">
    <source>
        <dbReference type="SAM" id="MobiDB-lite"/>
    </source>
</evidence>
<feature type="compositionally biased region" description="Polar residues" evidence="1">
    <location>
        <begin position="132"/>
        <end position="155"/>
    </location>
</feature>
<dbReference type="Proteomes" id="UP000594454">
    <property type="component" value="Chromosome 5"/>
</dbReference>
<keyword evidence="3" id="KW-1185">Reference proteome</keyword>
<feature type="region of interest" description="Disordered" evidence="1">
    <location>
        <begin position="38"/>
        <end position="155"/>
    </location>
</feature>
<evidence type="ECO:0000313" key="3">
    <source>
        <dbReference type="Proteomes" id="UP000594454"/>
    </source>
</evidence>
<dbReference type="EMBL" id="LR899013">
    <property type="protein sequence ID" value="CAD7091577.1"/>
    <property type="molecule type" value="Genomic_DNA"/>
</dbReference>